<sequence length="992" mass="105255">MRAILLLLITSICSLVQGQTIYVNHAATGANNGTSWTDAYVDLQVALNSIASSNRTVWIAGGTYRPANTGVNATFLIDDANTAVYGGFNGTETQLSERDWIANPTILSGDLLANDNATVAFSNTTRNDNSQHLMVINANNAIVDGLILSDGHANGVGVHSSGAALYRGDTFGSLTIRNCEFKNNVSLNAAAGVHARFDVSGFLLVENTKFINNLATYATSFYQYTNVANVSVNVDIRNSLFENNKAIDNGATKGYAGSAGWFRAYSAGSTVNANFVNNTYVNNVDSGTNSFVVNRGTIGLSKNGSAAVYLNSSIYNCIFWNNTGVGGATSMAVNNILDAFPTILSAYNSLDSDNFSAVPTKSNIVTANPLFVSTSDFQLTNASPAKDTGDNTYLSLTTDLNNNPRIVNTTIDMGAYENGDLCAFQVSSITDNSAIATWNPSITTDLLYVLSGQSISNGTVVNGILSNTFTFTNLTPNTSYDVYTSEACSGNSNSGWYLVSTFTTKGPIYVNYAATGLNDGSSWTNAYTSLEDALQNMTSNTIDIRVAQGIYKPSTSGLADSKKATFLIPTNAKIYGGFNGTETTLTQRDPKTNITILSGDLNDNDNSSIVYSNGLRGDNVFHVITLKGSLAGIVIDGFTISGGNANGSYSYTSGANSYDDTRGGAICAITDNATDYSIYAEFKNCILEKNTGSDVGVYSQFTLLSNSYISVNFESCIFRNNQSSGSFSNIFLQGRGSNTLNQRVSSYFTNCLFHNNVSNGSSNQGASCIVTYQNTTAGGSYTTAYSGMTNCTFTNNTGPSGHAVSVIYGSNTTIVNSILYNNGNTTPLYVFPSSGSIMPSGFNNIIQGGTLGGTNSDPLFVSSSDFQLTSSSPAINAGNNSYLGAVTTDLNGNARVVNGTVDLGAYEFDAALTSTTFTSFRDFEVYPNPTSSLLHINTDEEISAVAIYSLDGKLVIETKENKADVSNLQSGLYIIKVTTIQNEVGTKKFVKR</sequence>
<proteinExistence type="predicted"/>
<reference evidence="4 5" key="1">
    <citation type="submission" date="2024-09" db="EMBL/GenBank/DDBJ databases">
        <authorList>
            <person name="Sun Q."/>
            <person name="Mori K."/>
        </authorList>
    </citation>
    <scope>NUCLEOTIDE SEQUENCE [LARGE SCALE GENOMIC DNA]</scope>
    <source>
        <strain evidence="4 5">CECT 7955</strain>
    </source>
</reference>
<dbReference type="InterPro" id="IPR026444">
    <property type="entry name" value="Secre_tail"/>
</dbReference>
<comment type="caution">
    <text evidence="4">The sequence shown here is derived from an EMBL/GenBank/DDBJ whole genome shotgun (WGS) entry which is preliminary data.</text>
</comment>
<dbReference type="PROSITE" id="PS50853">
    <property type="entry name" value="FN3"/>
    <property type="match status" value="1"/>
</dbReference>
<dbReference type="InterPro" id="IPR059226">
    <property type="entry name" value="Choice_anch_Q_dom"/>
</dbReference>
<dbReference type="SUPFAM" id="SSF49265">
    <property type="entry name" value="Fibronectin type III"/>
    <property type="match status" value="1"/>
</dbReference>
<dbReference type="RefSeq" id="WP_236457541.1">
    <property type="nucleotide sequence ID" value="NZ_CBCSGE010000029.1"/>
</dbReference>
<dbReference type="Gene3D" id="2.160.20.10">
    <property type="entry name" value="Single-stranded right-handed beta-helix, Pectin lyase-like"/>
    <property type="match status" value="2"/>
</dbReference>
<feature type="domain" description="Fibronectin type-III" evidence="3">
    <location>
        <begin position="417"/>
        <end position="507"/>
    </location>
</feature>
<accession>A0ABV5GLY7</accession>
<dbReference type="Pfam" id="PF18962">
    <property type="entry name" value="Por_Secre_tail"/>
    <property type="match status" value="1"/>
</dbReference>
<dbReference type="EMBL" id="JBHMEY010000017">
    <property type="protein sequence ID" value="MFB9096394.1"/>
    <property type="molecule type" value="Genomic_DNA"/>
</dbReference>
<dbReference type="InterPro" id="IPR003961">
    <property type="entry name" value="FN3_dom"/>
</dbReference>
<name>A0ABV5GLY7_9FLAO</name>
<protein>
    <submittedName>
        <fullName evidence="4">Beta strand repeat-containing protein</fullName>
    </submittedName>
</protein>
<evidence type="ECO:0000256" key="2">
    <source>
        <dbReference type="SAM" id="SignalP"/>
    </source>
</evidence>
<dbReference type="Proteomes" id="UP001589607">
    <property type="component" value="Unassembled WGS sequence"/>
</dbReference>
<feature type="signal peptide" evidence="2">
    <location>
        <begin position="1"/>
        <end position="18"/>
    </location>
</feature>
<dbReference type="InterPro" id="IPR011050">
    <property type="entry name" value="Pectin_lyase_fold/virulence"/>
</dbReference>
<organism evidence="4 5">
    <name type="scientific">Flavobacterium jumunjinense</name>
    <dbReference type="NCBI Taxonomy" id="998845"/>
    <lineage>
        <taxon>Bacteria</taxon>
        <taxon>Pseudomonadati</taxon>
        <taxon>Bacteroidota</taxon>
        <taxon>Flavobacteriia</taxon>
        <taxon>Flavobacteriales</taxon>
        <taxon>Flavobacteriaceae</taxon>
        <taxon>Flavobacterium</taxon>
    </lineage>
</organism>
<gene>
    <name evidence="4" type="ORF">ACFFVF_07715</name>
</gene>
<dbReference type="InterPro" id="IPR036116">
    <property type="entry name" value="FN3_sf"/>
</dbReference>
<evidence type="ECO:0000259" key="3">
    <source>
        <dbReference type="PROSITE" id="PS50853"/>
    </source>
</evidence>
<evidence type="ECO:0000313" key="4">
    <source>
        <dbReference type="EMBL" id="MFB9096394.1"/>
    </source>
</evidence>
<evidence type="ECO:0000313" key="5">
    <source>
        <dbReference type="Proteomes" id="UP001589607"/>
    </source>
</evidence>
<dbReference type="InterPro" id="IPR012334">
    <property type="entry name" value="Pectin_lyas_fold"/>
</dbReference>
<evidence type="ECO:0000256" key="1">
    <source>
        <dbReference type="ARBA" id="ARBA00022729"/>
    </source>
</evidence>
<dbReference type="SUPFAM" id="SSF51126">
    <property type="entry name" value="Pectin lyase-like"/>
    <property type="match status" value="2"/>
</dbReference>
<keyword evidence="1 2" id="KW-0732">Signal</keyword>
<dbReference type="NCBIfam" id="TIGR04183">
    <property type="entry name" value="Por_Secre_tail"/>
    <property type="match status" value="1"/>
</dbReference>
<keyword evidence="5" id="KW-1185">Reference proteome</keyword>
<dbReference type="NCBIfam" id="NF041518">
    <property type="entry name" value="choice_anch_Q"/>
    <property type="match status" value="2"/>
</dbReference>
<feature type="chain" id="PRO_5045887075" evidence="2">
    <location>
        <begin position="19"/>
        <end position="992"/>
    </location>
</feature>
<dbReference type="CDD" id="cd00063">
    <property type="entry name" value="FN3"/>
    <property type="match status" value="1"/>
</dbReference>